<dbReference type="Gene3D" id="3.40.720.10">
    <property type="entry name" value="Alkaline Phosphatase, subunit A"/>
    <property type="match status" value="1"/>
</dbReference>
<keyword evidence="12" id="KW-1185">Reference proteome</keyword>
<dbReference type="EMBL" id="LIIK01000013">
    <property type="protein sequence ID" value="KQM09086.1"/>
    <property type="molecule type" value="Genomic_DNA"/>
</dbReference>
<evidence type="ECO:0000259" key="10">
    <source>
        <dbReference type="Pfam" id="PF00884"/>
    </source>
</evidence>
<evidence type="ECO:0000256" key="8">
    <source>
        <dbReference type="PIRSR" id="PIRSR005091-3"/>
    </source>
</evidence>
<evidence type="ECO:0000256" key="3">
    <source>
        <dbReference type="ARBA" id="ARBA00022692"/>
    </source>
</evidence>
<dbReference type="STRING" id="1702214.AL399_03875"/>
<keyword evidence="7" id="KW-0464">Manganese</keyword>
<evidence type="ECO:0000256" key="9">
    <source>
        <dbReference type="SAM" id="Phobius"/>
    </source>
</evidence>
<dbReference type="PIRSF" id="PIRSF005091">
    <property type="entry name" value="Mmb_sulf_HI1246"/>
    <property type="match status" value="1"/>
</dbReference>
<feature type="domain" description="Sulfatase N-terminal" evidence="10">
    <location>
        <begin position="272"/>
        <end position="541"/>
    </location>
</feature>
<dbReference type="InterPro" id="IPR012160">
    <property type="entry name" value="LtaS-like"/>
</dbReference>
<evidence type="ECO:0000256" key="7">
    <source>
        <dbReference type="PIRSR" id="PIRSR005091-2"/>
    </source>
</evidence>
<dbReference type="InterPro" id="IPR000917">
    <property type="entry name" value="Sulfatase_N"/>
</dbReference>
<feature type="binding site" evidence="8">
    <location>
        <position position="488"/>
    </location>
    <ligand>
        <name>Mn(2+)</name>
        <dbReference type="ChEBI" id="CHEBI:29035"/>
    </ligand>
</feature>
<dbReference type="PATRIC" id="fig|1702214.3.peg.1387"/>
<sequence>MARRYRLEVRLGIVIRALAVWAVLLTAARVAFIVFQGLGGHWISWAEFWGAMRHGVAMDLSVLGYVAIPVCLLMAMSSVRIQLAVRRILVWYLGLVGIITIAIVCIDAELYRHWQFRLDLSAFRYLDHPKEALASVPIGVLVVGLLAIVAVSMLYWRLIIRWVWPKTLAYSRLRWWQPVFFLNAAWAMVLPIRGGLSVATMNAGSVYFCNNNLANHAALNPVWTLIRSVATRNGAALQYASLSTSAEEQEALTTLMERGDGLPPALLRTERPNVLVVLMESQSAQFSKRLGGIDAMPRFDSLVQEGVLFSRIYAASTRSERGIVAVMAGYPGQGKKSIIHYPAKLEKLAFLPRIFDSLGYSTAFYYGGNADFANFRSCLLAGGMQQIYDESNLGIAHAHSKWGIPDEYLFARVAQDADTMRHPFFWLYFTLSNHEPYDLPNRDNAYGSESERMVRTARYADSCLGNFVRKAKRQPWWQNTLLVVLADHGHYYPNGTDTDNPERYHIPMLWLGGALADSAARVVERIGNQYDLPATLLAQLGLSYEQFPFSRDVFTTPHQWAMPVYNDGFLWIVPEGWFAWDNDFARIIRKSEGELPDSVVRQGKAFFVGQHRHFWAL</sequence>
<evidence type="ECO:0000256" key="1">
    <source>
        <dbReference type="ARBA" id="ARBA00004651"/>
    </source>
</evidence>
<dbReference type="Pfam" id="PF00884">
    <property type="entry name" value="Sulfatase"/>
    <property type="match status" value="1"/>
</dbReference>
<feature type="transmembrane region" description="Helical" evidence="9">
    <location>
        <begin position="132"/>
        <end position="158"/>
    </location>
</feature>
<reference evidence="11" key="1">
    <citation type="submission" date="2015-08" db="EMBL/GenBank/DDBJ databases">
        <title>Candidatus Bacteriodes Periocalifornicus.</title>
        <authorList>
            <person name="McLean J.S."/>
            <person name="Kelley S."/>
        </authorList>
    </citation>
    <scope>NUCLEOTIDE SEQUENCE [LARGE SCALE GENOMIC DNA]</scope>
    <source>
        <strain evidence="11">12B</strain>
    </source>
</reference>
<dbReference type="InterPro" id="IPR050448">
    <property type="entry name" value="OpgB/LTA_synthase_biosynth"/>
</dbReference>
<accession>A0A0Q4AYD0</accession>
<dbReference type="SUPFAM" id="SSF53649">
    <property type="entry name" value="Alkaline phosphatase-like"/>
    <property type="match status" value="1"/>
</dbReference>
<feature type="binding site" evidence="8">
    <location>
        <position position="280"/>
    </location>
    <ligand>
        <name>Mn(2+)</name>
        <dbReference type="ChEBI" id="CHEBI:29035"/>
    </ligand>
</feature>
<dbReference type="CDD" id="cd16015">
    <property type="entry name" value="LTA_synthase"/>
    <property type="match status" value="1"/>
</dbReference>
<keyword evidence="5 9" id="KW-0472">Membrane</keyword>
<comment type="subcellular location">
    <subcellularLocation>
        <location evidence="1">Cell membrane</location>
        <topology evidence="1">Multi-pass membrane protein</topology>
    </subcellularLocation>
</comment>
<organism evidence="11 12">
    <name type="scientific">Candidatus [Bacteroides] periocalifornicus</name>
    <dbReference type="NCBI Taxonomy" id="1702214"/>
    <lineage>
        <taxon>Bacteria</taxon>
        <taxon>Pseudomonadati</taxon>
        <taxon>Bacteroidota</taxon>
    </lineage>
</organism>
<feature type="transmembrane region" description="Helical" evidence="9">
    <location>
        <begin position="88"/>
        <end position="112"/>
    </location>
</feature>
<feature type="binding site" evidence="8">
    <location>
        <position position="487"/>
    </location>
    <ligand>
        <name>Mn(2+)</name>
        <dbReference type="ChEBI" id="CHEBI:29035"/>
    </ligand>
</feature>
<dbReference type="PANTHER" id="PTHR47371:SF3">
    <property type="entry name" value="PHOSPHOGLYCEROL TRANSFERASE I"/>
    <property type="match status" value="1"/>
</dbReference>
<keyword evidence="7" id="KW-0479">Metal-binding</keyword>
<feature type="transmembrane region" description="Helical" evidence="9">
    <location>
        <begin position="12"/>
        <end position="35"/>
    </location>
</feature>
<gene>
    <name evidence="11" type="ORF">AL399_03875</name>
</gene>
<evidence type="ECO:0000313" key="12">
    <source>
        <dbReference type="Proteomes" id="UP000054172"/>
    </source>
</evidence>
<comment type="caution">
    <text evidence="11">The sequence shown here is derived from an EMBL/GenBank/DDBJ whole genome shotgun (WGS) entry which is preliminary data.</text>
</comment>
<dbReference type="GO" id="GO:0005886">
    <property type="term" value="C:plasma membrane"/>
    <property type="evidence" value="ECO:0007669"/>
    <property type="project" value="UniProtKB-SubCell"/>
</dbReference>
<evidence type="ECO:0000256" key="4">
    <source>
        <dbReference type="ARBA" id="ARBA00022989"/>
    </source>
</evidence>
<dbReference type="Proteomes" id="UP000054172">
    <property type="component" value="Unassembled WGS sequence"/>
</dbReference>
<dbReference type="InterPro" id="IPR017850">
    <property type="entry name" value="Alkaline_phosphatase_core_sf"/>
</dbReference>
<dbReference type="AlphaFoldDB" id="A0A0Q4AYD0"/>
<dbReference type="GO" id="GO:0046872">
    <property type="term" value="F:metal ion binding"/>
    <property type="evidence" value="ECO:0007669"/>
    <property type="project" value="UniProtKB-KW"/>
</dbReference>
<evidence type="ECO:0000313" key="11">
    <source>
        <dbReference type="EMBL" id="KQM09086.1"/>
    </source>
</evidence>
<dbReference type="PANTHER" id="PTHR47371">
    <property type="entry name" value="LIPOTEICHOIC ACID SYNTHASE"/>
    <property type="match status" value="1"/>
</dbReference>
<keyword evidence="2" id="KW-1003">Cell membrane</keyword>
<feature type="transmembrane region" description="Helical" evidence="9">
    <location>
        <begin position="179"/>
        <end position="201"/>
    </location>
</feature>
<feature type="transmembrane region" description="Helical" evidence="9">
    <location>
        <begin position="55"/>
        <end position="76"/>
    </location>
</feature>
<evidence type="ECO:0000256" key="5">
    <source>
        <dbReference type="ARBA" id="ARBA00023136"/>
    </source>
</evidence>
<evidence type="ECO:0000256" key="2">
    <source>
        <dbReference type="ARBA" id="ARBA00022475"/>
    </source>
</evidence>
<name>A0A0Q4AYD0_9BACT</name>
<feature type="binding site" evidence="7">
    <location>
        <position position="434"/>
    </location>
    <ligand>
        <name>substrate</name>
    </ligand>
</feature>
<evidence type="ECO:0000256" key="6">
    <source>
        <dbReference type="PIRSR" id="PIRSR005091-1"/>
    </source>
</evidence>
<proteinExistence type="predicted"/>
<feature type="active site" evidence="6">
    <location>
        <position position="319"/>
    </location>
</feature>
<keyword evidence="4 9" id="KW-1133">Transmembrane helix</keyword>
<keyword evidence="3 9" id="KW-0812">Transmembrane</keyword>
<protein>
    <recommendedName>
        <fullName evidence="10">Sulfatase N-terminal domain-containing protein</fullName>
    </recommendedName>
</protein>